<accession>A0A0J1B9Y2</accession>
<organism evidence="3 4">
    <name type="scientific">Cutaneotrichosporon oleaginosum</name>
    <dbReference type="NCBI Taxonomy" id="879819"/>
    <lineage>
        <taxon>Eukaryota</taxon>
        <taxon>Fungi</taxon>
        <taxon>Dikarya</taxon>
        <taxon>Basidiomycota</taxon>
        <taxon>Agaricomycotina</taxon>
        <taxon>Tremellomycetes</taxon>
        <taxon>Trichosporonales</taxon>
        <taxon>Trichosporonaceae</taxon>
        <taxon>Cutaneotrichosporon</taxon>
    </lineage>
</organism>
<gene>
    <name evidence="3" type="ORF">CC85DRAFT_326243</name>
</gene>
<evidence type="ECO:0000313" key="4">
    <source>
        <dbReference type="Proteomes" id="UP000053611"/>
    </source>
</evidence>
<dbReference type="GeneID" id="28987032"/>
<dbReference type="Pfam" id="PF00646">
    <property type="entry name" value="F-box"/>
    <property type="match status" value="1"/>
</dbReference>
<protein>
    <recommendedName>
        <fullName evidence="2">F-box domain-containing protein</fullName>
    </recommendedName>
</protein>
<dbReference type="AlphaFoldDB" id="A0A0J1B9Y2"/>
<proteinExistence type="predicted"/>
<name>A0A0J1B9Y2_9TREE</name>
<keyword evidence="4" id="KW-1185">Reference proteome</keyword>
<dbReference type="Proteomes" id="UP000053611">
    <property type="component" value="Unassembled WGS sequence"/>
</dbReference>
<dbReference type="InterPro" id="IPR001810">
    <property type="entry name" value="F-box_dom"/>
</dbReference>
<dbReference type="EMBL" id="KQ087185">
    <property type="protein sequence ID" value="KLT44659.1"/>
    <property type="molecule type" value="Genomic_DNA"/>
</dbReference>
<feature type="domain" description="F-box" evidence="2">
    <location>
        <begin position="67"/>
        <end position="97"/>
    </location>
</feature>
<evidence type="ECO:0000259" key="2">
    <source>
        <dbReference type="Pfam" id="PF00646"/>
    </source>
</evidence>
<evidence type="ECO:0000313" key="3">
    <source>
        <dbReference type="EMBL" id="KLT44659.1"/>
    </source>
</evidence>
<feature type="region of interest" description="Disordered" evidence="1">
    <location>
        <begin position="1"/>
        <end position="37"/>
    </location>
</feature>
<sequence length="385" mass="43546">MQGPMPSALMRKSECNPPTPTFPGPIMTSRPPRKKQRLLRQADIRPVPHSHPPTTQRPQYIDIARYPDIVQQIISYLPLPSLLSLRLTARALRNHVDFVLNDHLVLKPGNQLDGITGPLPALLTVNSDEVLGRNRSSCHCRICRSYDRRSTHATLRDARVLDLRYLTALNLRVLKNCLARVAPVPVIRLWMWCTAPQPEPLPIPALTLVVFGWAGMWEPSNGFRRERFNGPPLGIRKAVFNLNVSCTKVPFIFHGMFVKRTPPASLEKVVIVFHSNWASDDRPCALKPLQEAIPRIVQLLTESRRRRPQIVFVNSDAILPGTFPLGKGTSKRPDLAECASFVEYVTTFYISARGRAEFEEKVSFLTREEYQVEVGPEAFRVETLG</sequence>
<dbReference type="RefSeq" id="XP_018281150.1">
    <property type="nucleotide sequence ID" value="XM_018426429.1"/>
</dbReference>
<evidence type="ECO:0000256" key="1">
    <source>
        <dbReference type="SAM" id="MobiDB-lite"/>
    </source>
</evidence>
<reference evidence="3 4" key="1">
    <citation type="submission" date="2015-03" db="EMBL/GenBank/DDBJ databases">
        <title>Genomics and transcriptomics of the oil-accumulating basidiomycete yeast T. oleaginosus allow insights into substrate utilization and the diverse evolutionary trajectories of mating systems in fungi.</title>
        <authorList>
            <consortium name="DOE Joint Genome Institute"/>
            <person name="Kourist R."/>
            <person name="Kracht O."/>
            <person name="Bracharz F."/>
            <person name="Lipzen A."/>
            <person name="Nolan M."/>
            <person name="Ohm R."/>
            <person name="Grigoriev I."/>
            <person name="Sun S."/>
            <person name="Heitman J."/>
            <person name="Bruck T."/>
            <person name="Nowrousian M."/>
        </authorList>
    </citation>
    <scope>NUCLEOTIDE SEQUENCE [LARGE SCALE GENOMIC DNA]</scope>
    <source>
        <strain evidence="3 4">IBC0246</strain>
    </source>
</reference>